<evidence type="ECO:0000313" key="10">
    <source>
        <dbReference type="Proteomes" id="UP000198598"/>
    </source>
</evidence>
<organism evidence="9 10">
    <name type="scientific">Spirosoma endophyticum</name>
    <dbReference type="NCBI Taxonomy" id="662367"/>
    <lineage>
        <taxon>Bacteria</taxon>
        <taxon>Pseudomonadati</taxon>
        <taxon>Bacteroidota</taxon>
        <taxon>Cytophagia</taxon>
        <taxon>Cytophagales</taxon>
        <taxon>Cytophagaceae</taxon>
        <taxon>Spirosoma</taxon>
    </lineage>
</organism>
<dbReference type="EMBL" id="FOLQ01000013">
    <property type="protein sequence ID" value="SFE37738.1"/>
    <property type="molecule type" value="Genomic_DNA"/>
</dbReference>
<comment type="similarity">
    <text evidence="2">Belongs to the SusD family.</text>
</comment>
<dbReference type="GO" id="GO:0009279">
    <property type="term" value="C:cell outer membrane"/>
    <property type="evidence" value="ECO:0007669"/>
    <property type="project" value="UniProtKB-SubCell"/>
</dbReference>
<dbReference type="CDD" id="cd08977">
    <property type="entry name" value="SusD"/>
    <property type="match status" value="1"/>
</dbReference>
<evidence type="ECO:0000256" key="2">
    <source>
        <dbReference type="ARBA" id="ARBA00006275"/>
    </source>
</evidence>
<dbReference type="InterPro" id="IPR011990">
    <property type="entry name" value="TPR-like_helical_dom_sf"/>
</dbReference>
<evidence type="ECO:0000259" key="8">
    <source>
        <dbReference type="Pfam" id="PF14322"/>
    </source>
</evidence>
<dbReference type="Proteomes" id="UP000198598">
    <property type="component" value="Unassembled WGS sequence"/>
</dbReference>
<dbReference type="SUPFAM" id="SSF48452">
    <property type="entry name" value="TPR-like"/>
    <property type="match status" value="1"/>
</dbReference>
<proteinExistence type="inferred from homology"/>
<keyword evidence="3" id="KW-0732">Signal</keyword>
<evidence type="ECO:0000256" key="6">
    <source>
        <dbReference type="SAM" id="Phobius"/>
    </source>
</evidence>
<keyword evidence="10" id="KW-1185">Reference proteome</keyword>
<protein>
    <submittedName>
        <fullName evidence="9">Starch-binding associating with outer membrane</fullName>
    </submittedName>
</protein>
<accession>A0A1I2A2B0</accession>
<reference evidence="9 10" key="1">
    <citation type="submission" date="2016-10" db="EMBL/GenBank/DDBJ databases">
        <authorList>
            <person name="de Groot N.N."/>
        </authorList>
    </citation>
    <scope>NUCLEOTIDE SEQUENCE [LARGE SCALE GENOMIC DNA]</scope>
    <source>
        <strain evidence="9 10">DSM 26130</strain>
    </source>
</reference>
<dbReference type="STRING" id="662367.SAMN05216167_11346"/>
<evidence type="ECO:0000256" key="4">
    <source>
        <dbReference type="ARBA" id="ARBA00023136"/>
    </source>
</evidence>
<dbReference type="InterPro" id="IPR033985">
    <property type="entry name" value="SusD-like_N"/>
</dbReference>
<gene>
    <name evidence="9" type="ORF">SAMN05216167_11346</name>
</gene>
<name>A0A1I2A2B0_9BACT</name>
<dbReference type="Gene3D" id="1.25.40.390">
    <property type="match status" value="1"/>
</dbReference>
<feature type="transmembrane region" description="Helical" evidence="6">
    <location>
        <begin position="21"/>
        <end position="39"/>
    </location>
</feature>
<dbReference type="AlphaFoldDB" id="A0A1I2A2B0"/>
<dbReference type="Pfam" id="PF07980">
    <property type="entry name" value="SusD_RagB"/>
    <property type="match status" value="1"/>
</dbReference>
<dbReference type="InterPro" id="IPR012944">
    <property type="entry name" value="SusD_RagB_dom"/>
</dbReference>
<evidence type="ECO:0000313" key="9">
    <source>
        <dbReference type="EMBL" id="SFE37738.1"/>
    </source>
</evidence>
<evidence type="ECO:0000256" key="3">
    <source>
        <dbReference type="ARBA" id="ARBA00022729"/>
    </source>
</evidence>
<comment type="subcellular location">
    <subcellularLocation>
        <location evidence="1">Cell outer membrane</location>
    </subcellularLocation>
</comment>
<keyword evidence="6" id="KW-0812">Transmembrane</keyword>
<sequence>MSERAKNCIRHSLTRTLPFQFALVVSLFYSFILSLFKYMKKILIPILAAFCLASCKLDETIYSSIYTEAFYKTASDAEKGLIAAYDPLADMYSGPAMTMVPDFSDDQTYPRGVVGRNTLTLFSYDINYTVQKSNSRTNESPQQIWASGYDGIEKTNWIITKVPAANMDETRKKQIIGEAYYLRAFYMWALTKNFGDVVIKTTPSYSEADAVVGKSTKADVYKQIYSDLDQAFAAGLPSYPAVDKGRPSKEVVNALYAKAALYNEDWAKALEKAQAVIASGKYSLMPDVRNVYKYDQEDAARVENMWAYEVDPISPGRSHQLTGLCGPAGSAGAEYGRTTFGSMFAYMSFYKSFNPVDKRRQLLDTNYVDRTGKVIPQRSITPITTEGVLIKKYQDPNTTTGMICNIPILRVADVYLIAAEAEARLNGPSATAYGYINTVRKRAGLADLQTGLSKDAFVDAVLQERAWEFFAEGDRWYDLTRTGKFLTVIPKAVNSVYPSRPVQAKNKYFPIPQDELNANLKLEQNPDWK</sequence>
<evidence type="ECO:0000259" key="7">
    <source>
        <dbReference type="Pfam" id="PF07980"/>
    </source>
</evidence>
<feature type="domain" description="SusD-like N-terminal" evidence="8">
    <location>
        <begin position="123"/>
        <end position="259"/>
    </location>
</feature>
<dbReference type="Pfam" id="PF14322">
    <property type="entry name" value="SusD-like_3"/>
    <property type="match status" value="1"/>
</dbReference>
<keyword evidence="6" id="KW-1133">Transmembrane helix</keyword>
<keyword evidence="4 6" id="KW-0472">Membrane</keyword>
<evidence type="ECO:0000256" key="1">
    <source>
        <dbReference type="ARBA" id="ARBA00004442"/>
    </source>
</evidence>
<feature type="domain" description="RagB/SusD" evidence="7">
    <location>
        <begin position="377"/>
        <end position="528"/>
    </location>
</feature>
<keyword evidence="5" id="KW-0998">Cell outer membrane</keyword>
<evidence type="ECO:0000256" key="5">
    <source>
        <dbReference type="ARBA" id="ARBA00023237"/>
    </source>
</evidence>